<dbReference type="STRING" id="1341181.FLJC2902T_10960"/>
<proteinExistence type="predicted"/>
<dbReference type="EMBL" id="AVGG01000003">
    <property type="protein sequence ID" value="ESU29059.1"/>
    <property type="molecule type" value="Genomic_DNA"/>
</dbReference>
<evidence type="ECO:0000256" key="1">
    <source>
        <dbReference type="ARBA" id="ARBA00022729"/>
    </source>
</evidence>
<sequence>MKLKLPLLFSLFLLAQNGKSQTHPIEIHPNNRVASLQMTPTEYNNWKVNDQFNNTAIRQALFQDIYVKFQDHFDFIFLILNEDTRPSNLPSGQLMKVSNNISGIGMSNFNDCSSYGSAGKLKAVLHLARRDYLRAGPSLHELMHNWGNFVLQTESVPGYGTGLTSFAYLPHWGFTGGSTKGQLGGFQQSTLVNNGGGSYTVGTFGPNANGGNSVPYSQFELYLMGMIPLSGVSNFDVFKGITALSTNSTTDTFTATTRITYTPASLQTLMGTRSPSSATSQKNFKLLVICLTDTPLTTSQWSLLDDYSEKFGRTASDGSSSYNFWEATNGLGTMETGNLQNSLGVDENLFTEDILVYPIPSKNYVTVEIKNNIAIAELSVYNLLGQKLENITVRQNDNKIEINMNDCPKGIYHLSVKKDDGQLFTKKIILE</sequence>
<organism evidence="3 4">
    <name type="scientific">Flavobacterium limnosediminis JC2902</name>
    <dbReference type="NCBI Taxonomy" id="1341181"/>
    <lineage>
        <taxon>Bacteria</taxon>
        <taxon>Pseudomonadati</taxon>
        <taxon>Bacteroidota</taxon>
        <taxon>Flavobacteriia</taxon>
        <taxon>Flavobacteriales</taxon>
        <taxon>Flavobacteriaceae</taxon>
        <taxon>Flavobacterium</taxon>
    </lineage>
</organism>
<comment type="caution">
    <text evidence="3">The sequence shown here is derived from an EMBL/GenBank/DDBJ whole genome shotgun (WGS) entry which is preliminary data.</text>
</comment>
<dbReference type="PATRIC" id="fig|1341181.4.peg.1086"/>
<accession>V6SRH4</accession>
<dbReference type="InterPro" id="IPR026444">
    <property type="entry name" value="Secre_tail"/>
</dbReference>
<evidence type="ECO:0000259" key="2">
    <source>
        <dbReference type="Pfam" id="PF18962"/>
    </source>
</evidence>
<gene>
    <name evidence="3" type="ORF">FLJC2902T_10960</name>
</gene>
<dbReference type="AlphaFoldDB" id="V6SRH4"/>
<evidence type="ECO:0000313" key="4">
    <source>
        <dbReference type="Proteomes" id="UP000018004"/>
    </source>
</evidence>
<evidence type="ECO:0000313" key="3">
    <source>
        <dbReference type="EMBL" id="ESU29059.1"/>
    </source>
</evidence>
<dbReference type="NCBIfam" id="TIGR04183">
    <property type="entry name" value="Por_Secre_tail"/>
    <property type="match status" value="1"/>
</dbReference>
<dbReference type="RefSeq" id="WP_023578746.1">
    <property type="nucleotide sequence ID" value="NZ_AVGG01000003.1"/>
</dbReference>
<keyword evidence="4" id="KW-1185">Reference proteome</keyword>
<keyword evidence="1" id="KW-0732">Signal</keyword>
<protein>
    <recommendedName>
        <fullName evidence="2">Secretion system C-terminal sorting domain-containing protein</fullName>
    </recommendedName>
</protein>
<name>V6SRH4_9FLAO</name>
<reference evidence="3 4" key="1">
    <citation type="submission" date="2013-08" db="EMBL/GenBank/DDBJ databases">
        <title>Flavobacterium limnosediminis JC2902 genome sequencing.</title>
        <authorList>
            <person name="Lee K."/>
            <person name="Yi H."/>
            <person name="Park S."/>
            <person name="Chun J."/>
        </authorList>
    </citation>
    <scope>NUCLEOTIDE SEQUENCE [LARGE SCALE GENOMIC DNA]</scope>
    <source>
        <strain evidence="3 4">JC2902</strain>
    </source>
</reference>
<dbReference type="Proteomes" id="UP000018004">
    <property type="component" value="Unassembled WGS sequence"/>
</dbReference>
<feature type="domain" description="Secretion system C-terminal sorting" evidence="2">
    <location>
        <begin position="356"/>
        <end position="429"/>
    </location>
</feature>
<dbReference type="eggNOG" id="COG3055">
    <property type="taxonomic scope" value="Bacteria"/>
</dbReference>
<dbReference type="OrthoDB" id="1373726at2"/>
<dbReference type="Pfam" id="PF18962">
    <property type="entry name" value="Por_Secre_tail"/>
    <property type="match status" value="1"/>
</dbReference>